<sequence length="251" mass="26534">MTTFVTRSQWGARAPRSVSNNITPQNGGVTVHYVGAGNVARPNHADCAAQVRGIQNYHMDTNGWSDIAYTHMVCQHDYIFVARGPHVRTAANGTTSGNQNWYAVCALVGAADSLTEGLTTAIKSAISSLRSGGNAADPINGHRDHLATSCPGDPLYAKVQDGSLNPDGTPGPPPWPGVYFTYPPTFHHPAVATWQQQMTAIGYPLSADAAYGPASKEACLSFQHAEGLTEDGIVGPATWNATFAQQALSTQ</sequence>
<dbReference type="SUPFAM" id="SSF55846">
    <property type="entry name" value="N-acetylmuramoyl-L-alanine amidase-like"/>
    <property type="match status" value="1"/>
</dbReference>
<dbReference type="Pfam" id="PF01471">
    <property type="entry name" value="PG_binding_1"/>
    <property type="match status" value="1"/>
</dbReference>
<evidence type="ECO:0000259" key="2">
    <source>
        <dbReference type="SMART" id="SM00701"/>
    </source>
</evidence>
<dbReference type="Gene3D" id="1.10.101.10">
    <property type="entry name" value="PGBD-like superfamily/PGBD"/>
    <property type="match status" value="1"/>
</dbReference>
<dbReference type="InterPro" id="IPR002502">
    <property type="entry name" value="Amidase_domain"/>
</dbReference>
<dbReference type="InterPro" id="IPR036505">
    <property type="entry name" value="Amidase/PGRP_sf"/>
</dbReference>
<dbReference type="InterPro" id="IPR036365">
    <property type="entry name" value="PGBD-like_sf"/>
</dbReference>
<evidence type="ECO:0000313" key="4">
    <source>
        <dbReference type="Proteomes" id="UP001156441"/>
    </source>
</evidence>
<accession>A0ABT2J9C8</accession>
<name>A0ABT2J9C8_9PSEU</name>
<dbReference type="Proteomes" id="UP001156441">
    <property type="component" value="Unassembled WGS sequence"/>
</dbReference>
<dbReference type="RefSeq" id="WP_260191874.1">
    <property type="nucleotide sequence ID" value="NZ_JAFFZE010000012.1"/>
</dbReference>
<proteinExistence type="inferred from homology"/>
<dbReference type="SUPFAM" id="SSF47090">
    <property type="entry name" value="PGBD-like"/>
    <property type="match status" value="1"/>
</dbReference>
<organism evidence="3 4">
    <name type="scientific">Actinophytocola gossypii</name>
    <dbReference type="NCBI Taxonomy" id="2812003"/>
    <lineage>
        <taxon>Bacteria</taxon>
        <taxon>Bacillati</taxon>
        <taxon>Actinomycetota</taxon>
        <taxon>Actinomycetes</taxon>
        <taxon>Pseudonocardiales</taxon>
        <taxon>Pseudonocardiaceae</taxon>
    </lineage>
</organism>
<dbReference type="PANTHER" id="PTHR11022:SF41">
    <property type="entry name" value="PEPTIDOGLYCAN-RECOGNITION PROTEIN LC-RELATED"/>
    <property type="match status" value="1"/>
</dbReference>
<gene>
    <name evidence="3" type="ORF">JT362_15215</name>
</gene>
<dbReference type="Gene3D" id="3.40.80.10">
    <property type="entry name" value="Peptidoglycan recognition protein-like"/>
    <property type="match status" value="1"/>
</dbReference>
<dbReference type="EMBL" id="JAFFZE010000012">
    <property type="protein sequence ID" value="MCT2584473.1"/>
    <property type="molecule type" value="Genomic_DNA"/>
</dbReference>
<comment type="caution">
    <text evidence="3">The sequence shown here is derived from an EMBL/GenBank/DDBJ whole genome shotgun (WGS) entry which is preliminary data.</text>
</comment>
<dbReference type="InterPro" id="IPR002477">
    <property type="entry name" value="Peptidoglycan-bd-like"/>
</dbReference>
<protein>
    <submittedName>
        <fullName evidence="3">Peptidoglycan-binding domain-containing protein</fullName>
    </submittedName>
</protein>
<dbReference type="PANTHER" id="PTHR11022">
    <property type="entry name" value="PEPTIDOGLYCAN RECOGNITION PROTEIN"/>
    <property type="match status" value="1"/>
</dbReference>
<evidence type="ECO:0000256" key="1">
    <source>
        <dbReference type="ARBA" id="ARBA00007553"/>
    </source>
</evidence>
<dbReference type="CDD" id="cd06583">
    <property type="entry name" value="PGRP"/>
    <property type="match status" value="1"/>
</dbReference>
<dbReference type="InterPro" id="IPR015510">
    <property type="entry name" value="PGRP"/>
</dbReference>
<dbReference type="SMART" id="SM00701">
    <property type="entry name" value="PGRP"/>
    <property type="match status" value="1"/>
</dbReference>
<keyword evidence="4" id="KW-1185">Reference proteome</keyword>
<dbReference type="InterPro" id="IPR006619">
    <property type="entry name" value="PGRP_domain_met/bac"/>
</dbReference>
<feature type="domain" description="Peptidoglycan recognition protein family" evidence="2">
    <location>
        <begin position="2"/>
        <end position="133"/>
    </location>
</feature>
<dbReference type="InterPro" id="IPR036366">
    <property type="entry name" value="PGBDSf"/>
</dbReference>
<evidence type="ECO:0000313" key="3">
    <source>
        <dbReference type="EMBL" id="MCT2584473.1"/>
    </source>
</evidence>
<reference evidence="3 4" key="1">
    <citation type="submission" date="2021-02" db="EMBL/GenBank/DDBJ databases">
        <title>Actinophytocola xerophila sp. nov., isolated from soil of cotton cropping field.</title>
        <authorList>
            <person name="Huang R."/>
            <person name="Chen X."/>
            <person name="Ge X."/>
            <person name="Liu W."/>
        </authorList>
    </citation>
    <scope>NUCLEOTIDE SEQUENCE [LARGE SCALE GENOMIC DNA]</scope>
    <source>
        <strain evidence="3 4">S1-96</strain>
    </source>
</reference>
<comment type="similarity">
    <text evidence="1">Belongs to the N-acetylmuramoyl-L-alanine amidase 2 family.</text>
</comment>